<keyword evidence="1" id="KW-0472">Membrane</keyword>
<keyword evidence="1" id="KW-0812">Transmembrane</keyword>
<evidence type="ECO:0000313" key="4">
    <source>
        <dbReference type="Proteomes" id="UP000518300"/>
    </source>
</evidence>
<keyword evidence="4" id="KW-1185">Reference proteome</keyword>
<evidence type="ECO:0000256" key="1">
    <source>
        <dbReference type="SAM" id="Phobius"/>
    </source>
</evidence>
<dbReference type="PANTHER" id="PTHR34978">
    <property type="entry name" value="POSSIBLE SENSOR-TRANSDUCER PROTEIN BLAR"/>
    <property type="match status" value="1"/>
</dbReference>
<organism evidence="3 4">
    <name type="scientific">Pyxidicoccus fallax</name>
    <dbReference type="NCBI Taxonomy" id="394095"/>
    <lineage>
        <taxon>Bacteria</taxon>
        <taxon>Pseudomonadati</taxon>
        <taxon>Myxococcota</taxon>
        <taxon>Myxococcia</taxon>
        <taxon>Myxococcales</taxon>
        <taxon>Cystobacterineae</taxon>
        <taxon>Myxococcaceae</taxon>
        <taxon>Pyxidicoccus</taxon>
    </lineage>
</organism>
<comment type="caution">
    <text evidence="3">The sequence shown here is derived from an EMBL/GenBank/DDBJ whole genome shotgun (WGS) entry which is preliminary data.</text>
</comment>
<dbReference type="AlphaFoldDB" id="A0A848LD86"/>
<keyword evidence="1" id="KW-1133">Transmembrane helix</keyword>
<evidence type="ECO:0000313" key="3">
    <source>
        <dbReference type="EMBL" id="NMO14221.1"/>
    </source>
</evidence>
<evidence type="ECO:0000259" key="2">
    <source>
        <dbReference type="Pfam" id="PF05569"/>
    </source>
</evidence>
<feature type="transmembrane region" description="Helical" evidence="1">
    <location>
        <begin position="39"/>
        <end position="59"/>
    </location>
</feature>
<name>A0A848LD86_9BACT</name>
<gene>
    <name evidence="3" type="ORF">HG543_05025</name>
</gene>
<dbReference type="Pfam" id="PF05569">
    <property type="entry name" value="Peptidase_M56"/>
    <property type="match status" value="1"/>
</dbReference>
<dbReference type="Proteomes" id="UP000518300">
    <property type="component" value="Unassembled WGS sequence"/>
</dbReference>
<proteinExistence type="predicted"/>
<reference evidence="3 4" key="1">
    <citation type="submission" date="2020-04" db="EMBL/GenBank/DDBJ databases">
        <title>Draft genome of Pyxidicoccus fallax type strain.</title>
        <authorList>
            <person name="Whitworth D.E."/>
        </authorList>
    </citation>
    <scope>NUCLEOTIDE SEQUENCE [LARGE SCALE GENOMIC DNA]</scope>
    <source>
        <strain evidence="3 4">DSM 14698</strain>
    </source>
</reference>
<sequence>MSAAGVLRTLLETTLASSAAVLAVMVLRGVLRAGFGARIAYAAWSLVPAALVAVLLPAAGEGPTSAPALAFVAEASPWAFASEEGSTTNPAAWLLAGWLVGAVATGLWFAARQRGFWRALGHLRLRDDGMYQAETVAGLPAAVGVWRPRIIVPMDFDVRYDEEERVLLREHEHQHLVRGDLRFNATVVLLRCLFWFNPLLHYAARHFRQDQELSCDQRVLARHPASRRTYGEAMLKTQLATQPWPLGCHWGFCHPLKERIIMLKQPLPSFSRWLSGCVCVLALTLTGGYAAWAAQPNDAVAAHLSAGRILVTAVLRINDDEPTTTTFVTMPGQSLVIDGSANGHDWAIEGTVARGVGNQPDVLMFHSTIKRDGKVVATPRIGMLSGQPGMIRMGADPHAGGENDRIELHITLTAAGAGT</sequence>
<accession>A0A848LD86</accession>
<protein>
    <submittedName>
        <fullName evidence="3">Energy transducer TonB</fullName>
    </submittedName>
</protein>
<feature type="domain" description="Peptidase M56" evidence="2">
    <location>
        <begin position="9"/>
        <end position="263"/>
    </location>
</feature>
<dbReference type="InterPro" id="IPR052173">
    <property type="entry name" value="Beta-lactam_resp_regulator"/>
</dbReference>
<feature type="transmembrane region" description="Helical" evidence="1">
    <location>
        <begin position="6"/>
        <end position="27"/>
    </location>
</feature>
<dbReference type="PANTHER" id="PTHR34978:SF3">
    <property type="entry name" value="SLR0241 PROTEIN"/>
    <property type="match status" value="1"/>
</dbReference>
<dbReference type="InterPro" id="IPR008756">
    <property type="entry name" value="Peptidase_M56"/>
</dbReference>
<feature type="transmembrane region" description="Helical" evidence="1">
    <location>
        <begin position="273"/>
        <end position="292"/>
    </location>
</feature>
<dbReference type="CDD" id="cd07341">
    <property type="entry name" value="M56_BlaR1_MecR1_like"/>
    <property type="match status" value="1"/>
</dbReference>
<dbReference type="EMBL" id="JABBJJ010000014">
    <property type="protein sequence ID" value="NMO14221.1"/>
    <property type="molecule type" value="Genomic_DNA"/>
</dbReference>
<feature type="transmembrane region" description="Helical" evidence="1">
    <location>
        <begin position="91"/>
        <end position="111"/>
    </location>
</feature>
<dbReference type="RefSeq" id="WP_169343518.1">
    <property type="nucleotide sequence ID" value="NZ_JABBJJ010000014.1"/>
</dbReference>